<dbReference type="SUPFAM" id="SSF56112">
    <property type="entry name" value="Protein kinase-like (PK-like)"/>
    <property type="match status" value="1"/>
</dbReference>
<keyword evidence="2" id="KW-0808">Transferase</keyword>
<protein>
    <submittedName>
        <fullName evidence="2">tRNA A-37 threonylcarbamoyl transferase component Bud32</fullName>
    </submittedName>
</protein>
<dbReference type="Proteomes" id="UP000711614">
    <property type="component" value="Unassembled WGS sequence"/>
</dbReference>
<evidence type="ECO:0000259" key="1">
    <source>
        <dbReference type="Pfam" id="PF01636"/>
    </source>
</evidence>
<accession>A0ABS4Z1V7</accession>
<evidence type="ECO:0000313" key="3">
    <source>
        <dbReference type="Proteomes" id="UP000711614"/>
    </source>
</evidence>
<dbReference type="InterPro" id="IPR002575">
    <property type="entry name" value="Aminoglycoside_PTrfase"/>
</dbReference>
<comment type="caution">
    <text evidence="2">The sequence shown here is derived from an EMBL/GenBank/DDBJ whole genome shotgun (WGS) entry which is preliminary data.</text>
</comment>
<dbReference type="Pfam" id="PF01636">
    <property type="entry name" value="APH"/>
    <property type="match status" value="1"/>
</dbReference>
<reference evidence="2 3" key="1">
    <citation type="submission" date="2021-03" db="EMBL/GenBank/DDBJ databases">
        <title>Sequencing the genomes of 1000 actinobacteria strains.</title>
        <authorList>
            <person name="Klenk H.-P."/>
        </authorList>
    </citation>
    <scope>NUCLEOTIDE SEQUENCE [LARGE SCALE GENOMIC DNA]</scope>
    <source>
        <strain evidence="2 3">DSM 16005</strain>
    </source>
</reference>
<name>A0ABS4Z1V7_9MICC</name>
<dbReference type="EMBL" id="JAGIOI010000001">
    <property type="protein sequence ID" value="MBP2414710.1"/>
    <property type="molecule type" value="Genomic_DNA"/>
</dbReference>
<evidence type="ECO:0000313" key="2">
    <source>
        <dbReference type="EMBL" id="MBP2414710.1"/>
    </source>
</evidence>
<dbReference type="InterPro" id="IPR011009">
    <property type="entry name" value="Kinase-like_dom_sf"/>
</dbReference>
<dbReference type="Gene3D" id="3.90.1200.10">
    <property type="match status" value="1"/>
</dbReference>
<proteinExistence type="predicted"/>
<feature type="domain" description="Aminoglycoside phosphotransferase" evidence="1">
    <location>
        <begin position="245"/>
        <end position="315"/>
    </location>
</feature>
<organism evidence="2 3">
    <name type="scientific">Arthrobacter stackebrandtii</name>
    <dbReference type="NCBI Taxonomy" id="272161"/>
    <lineage>
        <taxon>Bacteria</taxon>
        <taxon>Bacillati</taxon>
        <taxon>Actinomycetota</taxon>
        <taxon>Actinomycetes</taxon>
        <taxon>Micrococcales</taxon>
        <taxon>Micrococcaceae</taxon>
        <taxon>Arthrobacter</taxon>
    </lineage>
</organism>
<dbReference type="RefSeq" id="WP_209682950.1">
    <property type="nucleotide sequence ID" value="NZ_JAGIOI010000001.1"/>
</dbReference>
<dbReference type="GO" id="GO:0016740">
    <property type="term" value="F:transferase activity"/>
    <property type="evidence" value="ECO:0007669"/>
    <property type="project" value="UniProtKB-KW"/>
</dbReference>
<sequence>MENACGNLGIMGAAAPDAATLAAVAGAAMHGAAQAVLSVRAARIEMPTPNMTTGGLWRVQRTAALAAGDGNTADSRTKPFSVVAKLIQSPLLWHGIGQVPPGMREELASQYLWRTEAEIYASRLAEVVPGGGRLPDVLGLCDVDPQRTVIWMEDVQEHPDASWSDEVFAQAAHWLGRLAGSRAVRANWPQFDEEGAAGKLRFYVHGVGAHVLVPSLLGEDLWRLPSVAPAATPDLVAGLRALAVRAGDIVEEMLAMPQLPSHGDACPQNLVIESGRDGPAQFVAIDWGLAGPACPGFDLSQLLAGHANDGRLPAEAVHRLEPQCLGSYCEGLAQSGSHVDKSAVRRGHALSLALFTGLFTLVTPRLEEPDSPELHAFMAQRLAMGRFALDLLAETD</sequence>
<gene>
    <name evidence="2" type="ORF">JOF48_003509</name>
</gene>
<keyword evidence="3" id="KW-1185">Reference proteome</keyword>